<dbReference type="InterPro" id="IPR003690">
    <property type="entry name" value="MTERF"/>
</dbReference>
<evidence type="ECO:0000313" key="4">
    <source>
        <dbReference type="Proteomes" id="UP000694388"/>
    </source>
</evidence>
<organism evidence="3 4">
    <name type="scientific">Eptatretus burgeri</name>
    <name type="common">Inshore hagfish</name>
    <dbReference type="NCBI Taxonomy" id="7764"/>
    <lineage>
        <taxon>Eukaryota</taxon>
        <taxon>Metazoa</taxon>
        <taxon>Chordata</taxon>
        <taxon>Craniata</taxon>
        <taxon>Vertebrata</taxon>
        <taxon>Cyclostomata</taxon>
        <taxon>Myxini</taxon>
        <taxon>Myxiniformes</taxon>
        <taxon>Myxinidae</taxon>
        <taxon>Eptatretinae</taxon>
        <taxon>Eptatretus</taxon>
    </lineage>
</organism>
<reference evidence="3" key="1">
    <citation type="submission" date="2025-08" db="UniProtKB">
        <authorList>
            <consortium name="Ensembl"/>
        </authorList>
    </citation>
    <scope>IDENTIFICATION</scope>
</reference>
<dbReference type="GO" id="GO:0003676">
    <property type="term" value="F:nucleic acid binding"/>
    <property type="evidence" value="ECO:0007669"/>
    <property type="project" value="InterPro"/>
</dbReference>
<dbReference type="Gene3D" id="1.25.70.10">
    <property type="entry name" value="Transcription termination factor 3, mitochondrial"/>
    <property type="match status" value="1"/>
</dbReference>
<dbReference type="AlphaFoldDB" id="A0A8C4N8T9"/>
<evidence type="ECO:0000256" key="2">
    <source>
        <dbReference type="ARBA" id="ARBA00022946"/>
    </source>
</evidence>
<sequence length="369" mass="41830">MRFILETSVRMIRKGLTLSRRTSFPTYGSTAGYCKSSSVSTVEELRMKLEERGILATELQEFLLMNSSLLKHVKPQKIFSILETLFELHPCNSTCLGALPICPDLLASSPKSIEQSATCLRKHGLMEGDLQRVVQTLPWVLLVSPRQMGRCIDTLRFKCEFTKQQQVLLLRGSPDLVCMDPKDVLDVLQYSIFQLGATRQEIVRCQLLTADHAMLRLRHAFLSRRGLFSPTIAAGGSTTHLDYIIGSDGCSVTPHDRRENETKYSFGSNAIEDLTFNGMYGNNSIKTRGLEDDLAETNTAPSVDLDYYSVSRRREDKNKQQNLKRRTVLFRLLSRAHTSTFLTQAANRASREEFDVFAKIFNREESERA</sequence>
<dbReference type="Pfam" id="PF02536">
    <property type="entry name" value="mTERF"/>
    <property type="match status" value="1"/>
</dbReference>
<name>A0A8C4N8T9_EPTBU</name>
<comment type="similarity">
    <text evidence="1">Belongs to the mTERF family.</text>
</comment>
<keyword evidence="4" id="KW-1185">Reference proteome</keyword>
<dbReference type="Ensembl" id="ENSEBUT00000004432.1">
    <property type="protein sequence ID" value="ENSEBUP00000004020.1"/>
    <property type="gene ID" value="ENSEBUG00000002873.1"/>
</dbReference>
<accession>A0A8C4N8T9</accession>
<protein>
    <submittedName>
        <fullName evidence="3">Uncharacterized protein</fullName>
    </submittedName>
</protein>
<evidence type="ECO:0000313" key="3">
    <source>
        <dbReference type="Ensembl" id="ENSEBUP00000004020.1"/>
    </source>
</evidence>
<dbReference type="Proteomes" id="UP000694388">
    <property type="component" value="Unplaced"/>
</dbReference>
<evidence type="ECO:0000256" key="1">
    <source>
        <dbReference type="ARBA" id="ARBA00007692"/>
    </source>
</evidence>
<reference evidence="3" key="2">
    <citation type="submission" date="2025-09" db="UniProtKB">
        <authorList>
            <consortium name="Ensembl"/>
        </authorList>
    </citation>
    <scope>IDENTIFICATION</scope>
</reference>
<keyword evidence="2" id="KW-0809">Transit peptide</keyword>
<dbReference type="InterPro" id="IPR038538">
    <property type="entry name" value="MTERF_sf"/>
</dbReference>
<proteinExistence type="inferred from homology"/>